<dbReference type="Pfam" id="PF07045">
    <property type="entry name" value="DUF1330"/>
    <property type="match status" value="1"/>
</dbReference>
<dbReference type="Proteomes" id="UP000031572">
    <property type="component" value="Unassembled WGS sequence"/>
</dbReference>
<accession>A0A0C2BZA9</accession>
<dbReference type="EMBL" id="JWJG01000028">
    <property type="protein sequence ID" value="KIF83351.1"/>
    <property type="molecule type" value="Genomic_DNA"/>
</dbReference>
<dbReference type="InterPro" id="IPR011008">
    <property type="entry name" value="Dimeric_a/b-barrel"/>
</dbReference>
<evidence type="ECO:0000313" key="3">
    <source>
        <dbReference type="Proteomes" id="UP000031572"/>
    </source>
</evidence>
<evidence type="ECO:0000313" key="2">
    <source>
        <dbReference type="EMBL" id="KIF83351.1"/>
    </source>
</evidence>
<dbReference type="OrthoDB" id="516779at2"/>
<reference evidence="2 3" key="1">
    <citation type="submission" date="2014-12" db="EMBL/GenBank/DDBJ databases">
        <title>Denitrispirillum autotrophicum gen. nov., sp. nov., Denitrifying, Facultatively Autotrophic Bacteria Isolated from Rice Paddy Soil.</title>
        <authorList>
            <person name="Ishii S."/>
            <person name="Ashida N."/>
            <person name="Ohno H."/>
            <person name="Otsuka S."/>
            <person name="Yokota A."/>
            <person name="Senoo K."/>
        </authorList>
    </citation>
    <scope>NUCLEOTIDE SEQUENCE [LARGE SCALE GENOMIC DNA]</scope>
    <source>
        <strain evidence="2 3">TSA66</strain>
    </source>
</reference>
<feature type="domain" description="DUF1330" evidence="1">
    <location>
        <begin position="6"/>
        <end position="98"/>
    </location>
</feature>
<name>A0A0C2BZA9_9BURK</name>
<dbReference type="STRING" id="709839.TSA66_24975"/>
<gene>
    <name evidence="2" type="ORF">TSA66_24975</name>
</gene>
<comment type="caution">
    <text evidence="2">The sequence shown here is derived from an EMBL/GenBank/DDBJ whole genome shotgun (WGS) entry which is preliminary data.</text>
</comment>
<keyword evidence="3" id="KW-1185">Reference proteome</keyword>
<organism evidence="2 3">
    <name type="scientific">Noviherbaspirillum autotrophicum</name>
    <dbReference type="NCBI Taxonomy" id="709839"/>
    <lineage>
        <taxon>Bacteria</taxon>
        <taxon>Pseudomonadati</taxon>
        <taxon>Pseudomonadota</taxon>
        <taxon>Betaproteobacteria</taxon>
        <taxon>Burkholderiales</taxon>
        <taxon>Oxalobacteraceae</taxon>
        <taxon>Noviherbaspirillum</taxon>
    </lineage>
</organism>
<protein>
    <recommendedName>
        <fullName evidence="1">DUF1330 domain-containing protein</fullName>
    </recommendedName>
</protein>
<dbReference type="AlphaFoldDB" id="A0A0C2BZA9"/>
<sequence length="108" mass="12288">MHQTKYYAVAEIDIVDAGWIPDYVREVTRLVEQHGGRYLARTADIEKVEGERSAPGIFLIIEWPSRDAAMTFYESDAYRPYRESRWQGARSEFALVAGEDAGKAARMG</sequence>
<dbReference type="RefSeq" id="WP_040041978.1">
    <property type="nucleotide sequence ID" value="NZ_JWJG01000028.1"/>
</dbReference>
<proteinExistence type="predicted"/>
<evidence type="ECO:0000259" key="1">
    <source>
        <dbReference type="Pfam" id="PF07045"/>
    </source>
</evidence>
<dbReference type="PANTHER" id="PTHR41521">
    <property type="match status" value="1"/>
</dbReference>
<dbReference type="SUPFAM" id="SSF54909">
    <property type="entry name" value="Dimeric alpha+beta barrel"/>
    <property type="match status" value="1"/>
</dbReference>
<dbReference type="Gene3D" id="3.30.70.100">
    <property type="match status" value="1"/>
</dbReference>
<dbReference type="PANTHER" id="PTHR41521:SF4">
    <property type="entry name" value="BLR0684 PROTEIN"/>
    <property type="match status" value="1"/>
</dbReference>
<dbReference type="InterPro" id="IPR010753">
    <property type="entry name" value="DUF1330"/>
</dbReference>